<evidence type="ECO:0000256" key="1">
    <source>
        <dbReference type="ARBA" id="ARBA00022801"/>
    </source>
</evidence>
<dbReference type="PANTHER" id="PTHR36845:SF1">
    <property type="entry name" value="HYDROLASE, PUTATIVE (AFU_ORTHOLOGUE AFUA_7G05090)-RELATED"/>
    <property type="match status" value="1"/>
</dbReference>
<accession>C6XWJ9</accession>
<protein>
    <submittedName>
        <fullName evidence="5">Glycosyl hydrolase family 88</fullName>
    </submittedName>
</protein>
<dbReference type="EMBL" id="CP001681">
    <property type="protein sequence ID" value="ACU06288.1"/>
    <property type="molecule type" value="Genomic_DNA"/>
</dbReference>
<dbReference type="KEGG" id="phe:Phep_4097"/>
<dbReference type="CAZy" id="GH88">
    <property type="family name" value="Glycoside Hydrolase Family 88"/>
</dbReference>
<comment type="similarity">
    <text evidence="2">Belongs to the glycosyl hydrolase 88 family.</text>
</comment>
<keyword evidence="6" id="KW-1185">Reference proteome</keyword>
<evidence type="ECO:0000313" key="6">
    <source>
        <dbReference type="Proteomes" id="UP000000852"/>
    </source>
</evidence>
<dbReference type="eggNOG" id="COG1331">
    <property type="taxonomic scope" value="Bacteria"/>
</dbReference>
<sequence length="440" mass="49936">MIQAGDLFKHRTNGKGAGKVACSITIGIEINQIVMNKLNTYLCVLIGVSIVAGCAVKEPVFKTDPLLLKNIDSTFADAGKQYHLMMKNLPPNQFPKTFYPLTGKFEACNSDWWVSGFYPGSLLYIYEQTKDTALYNETRRILKVLEKEKNNTSTHDLGFMMYCSFGMADRIKPEPEYKDILITSAKSLASRFNPKVGCIQSWDAKPDEFLVIIDNMMNLELLFWATKETGDSSYYKIAVTHASTTMKNHFRPDYSSYHVIDYNPETGLVQKKRTDQGYADESAWARGQAWGLYGYTLMYRETKDKKYLEQANHIAEFILKHPNLPQDKIPYWDFNAPDIPNALRDASAGAVMASALLELCRYNKGEQGQHYFKTAEKMIKTLSSAQYKAATGTNGGFILKHGVGHMPKGSEVDVPLTYGDYYYLEALKRYKEMKTQTNLF</sequence>
<feature type="active site" description="Nucleophile" evidence="3">
    <location>
        <position position="156"/>
    </location>
</feature>
<dbReference type="InterPro" id="IPR010905">
    <property type="entry name" value="Glyco_hydro_88"/>
</dbReference>
<feature type="binding site" evidence="4">
    <location>
        <position position="214"/>
    </location>
    <ligand>
        <name>substrate</name>
    </ligand>
</feature>
<dbReference type="Gene3D" id="1.50.10.10">
    <property type="match status" value="1"/>
</dbReference>
<organism evidence="5 6">
    <name type="scientific">Pedobacter heparinus (strain ATCC 13125 / DSM 2366 / CIP 104194 / JCM 7457 / NBRC 12017 / NCIMB 9290 / NRRL B-14731 / HIM 762-3)</name>
    <dbReference type="NCBI Taxonomy" id="485917"/>
    <lineage>
        <taxon>Bacteria</taxon>
        <taxon>Pseudomonadati</taxon>
        <taxon>Bacteroidota</taxon>
        <taxon>Sphingobacteriia</taxon>
        <taxon>Sphingobacteriales</taxon>
        <taxon>Sphingobacteriaceae</taxon>
        <taxon>Pedobacter</taxon>
    </lineage>
</organism>
<feature type="binding site" evidence="4">
    <location>
        <position position="290"/>
    </location>
    <ligand>
        <name>substrate</name>
    </ligand>
</feature>
<keyword evidence="1 5" id="KW-0378">Hydrolase</keyword>
<dbReference type="AlphaFoldDB" id="C6XWJ9"/>
<dbReference type="InterPro" id="IPR012341">
    <property type="entry name" value="6hp_glycosidase-like_sf"/>
</dbReference>
<feature type="binding site" evidence="4">
    <location>
        <position position="274"/>
    </location>
    <ligand>
        <name>substrate</name>
    </ligand>
</feature>
<feature type="active site" description="Proton donor" evidence="3">
    <location>
        <position position="214"/>
    </location>
</feature>
<dbReference type="Pfam" id="PF07470">
    <property type="entry name" value="Glyco_hydro_88"/>
    <property type="match status" value="1"/>
</dbReference>
<dbReference type="GO" id="GO:0052757">
    <property type="term" value="F:chondroitin hydrolase activity"/>
    <property type="evidence" value="ECO:0007669"/>
    <property type="project" value="TreeGrafter"/>
</dbReference>
<evidence type="ECO:0000256" key="3">
    <source>
        <dbReference type="PIRSR" id="PIRSR610905-1"/>
    </source>
</evidence>
<dbReference type="STRING" id="485917.Phep_4097"/>
<dbReference type="InterPro" id="IPR008928">
    <property type="entry name" value="6-hairpin_glycosidase_sf"/>
</dbReference>
<evidence type="ECO:0000256" key="4">
    <source>
        <dbReference type="PIRSR" id="PIRSR610905-2"/>
    </source>
</evidence>
<name>C6XWJ9_PEDHD</name>
<feature type="binding site" evidence="4">
    <location>
        <position position="156"/>
    </location>
    <ligand>
        <name>substrate</name>
    </ligand>
</feature>
<evidence type="ECO:0000256" key="2">
    <source>
        <dbReference type="ARBA" id="ARBA00038358"/>
    </source>
</evidence>
<feature type="binding site" evidence="4">
    <location>
        <position position="286"/>
    </location>
    <ligand>
        <name>substrate</name>
    </ligand>
</feature>
<dbReference type="InterPro" id="IPR052369">
    <property type="entry name" value="UG_Glycosaminoglycan_Hydrolase"/>
</dbReference>
<evidence type="ECO:0000313" key="5">
    <source>
        <dbReference type="EMBL" id="ACU06288.1"/>
    </source>
</evidence>
<dbReference type="GO" id="GO:0000272">
    <property type="term" value="P:polysaccharide catabolic process"/>
    <property type="evidence" value="ECO:0007669"/>
    <property type="project" value="TreeGrafter"/>
</dbReference>
<dbReference type="SUPFAM" id="SSF48208">
    <property type="entry name" value="Six-hairpin glycosidases"/>
    <property type="match status" value="1"/>
</dbReference>
<dbReference type="PANTHER" id="PTHR36845">
    <property type="entry name" value="HYDROLASE, PUTATIVE (AFU_ORTHOLOGUE AFUA_7G05090)-RELATED"/>
    <property type="match status" value="1"/>
</dbReference>
<gene>
    <name evidence="5" type="ordered locus">Phep_4097</name>
</gene>
<dbReference type="Proteomes" id="UP000000852">
    <property type="component" value="Chromosome"/>
</dbReference>
<dbReference type="HOGENOM" id="CLU_027158_0_0_10"/>
<proteinExistence type="inferred from homology"/>
<reference evidence="5 6" key="1">
    <citation type="journal article" date="2009" name="Stand. Genomic Sci.">
        <title>Complete genome sequence of Pedobacter heparinus type strain (HIM 762-3).</title>
        <authorList>
            <person name="Han C."/>
            <person name="Spring S."/>
            <person name="Lapidus A."/>
            <person name="Del Rio T.G."/>
            <person name="Tice H."/>
            <person name="Copeland A."/>
            <person name="Cheng J.F."/>
            <person name="Lucas S."/>
            <person name="Chen F."/>
            <person name="Nolan M."/>
            <person name="Bruce D."/>
            <person name="Goodwin L."/>
            <person name="Pitluck S."/>
            <person name="Ivanova N."/>
            <person name="Mavromatis K."/>
            <person name="Mikhailova N."/>
            <person name="Pati A."/>
            <person name="Chen A."/>
            <person name="Palaniappan K."/>
            <person name="Land M."/>
            <person name="Hauser L."/>
            <person name="Chang Y.J."/>
            <person name="Jeffries C.C."/>
            <person name="Saunders E."/>
            <person name="Chertkov O."/>
            <person name="Brettin T."/>
            <person name="Goker M."/>
            <person name="Rohde M."/>
            <person name="Bristow J."/>
            <person name="Eisen J.A."/>
            <person name="Markowitz V."/>
            <person name="Hugenholtz P."/>
            <person name="Kyrpides N.C."/>
            <person name="Klenk H.P."/>
            <person name="Detter J.C."/>
        </authorList>
    </citation>
    <scope>NUCLEOTIDE SEQUENCE [LARGE SCALE GENOMIC DNA]</scope>
    <source>
        <strain evidence="6">ATCC 13125 / DSM 2366 / CIP 104194 / JCM 7457 / NBRC 12017 / NCIMB 9290 / NRRL B-14731 / HIM 762-3</strain>
    </source>
</reference>